<evidence type="ECO:0000256" key="1">
    <source>
        <dbReference type="SAM" id="MobiDB-lite"/>
    </source>
</evidence>
<name>A0A9E2KFF4_9BACE</name>
<evidence type="ECO:0000259" key="3">
    <source>
        <dbReference type="PROSITE" id="PS51724"/>
    </source>
</evidence>
<dbReference type="Proteomes" id="UP000824236">
    <property type="component" value="Unassembled WGS sequence"/>
</dbReference>
<dbReference type="InterPro" id="IPR041268">
    <property type="entry name" value="HU-CCDC81_bac_2"/>
</dbReference>
<evidence type="ECO:0000313" key="4">
    <source>
        <dbReference type="EMBL" id="MBU3813319.1"/>
    </source>
</evidence>
<dbReference type="EMBL" id="JAHLFO010000022">
    <property type="protein sequence ID" value="MBU3813319.1"/>
    <property type="molecule type" value="Genomic_DNA"/>
</dbReference>
<dbReference type="Pfam" id="PF18174">
    <property type="entry name" value="HU-CCDC81_bac_1"/>
    <property type="match status" value="1"/>
</dbReference>
<keyword evidence="2" id="KW-1133">Transmembrane helix</keyword>
<dbReference type="Pfam" id="PF18175">
    <property type="entry name" value="HU-CCDC81_bac_2"/>
    <property type="match status" value="1"/>
</dbReference>
<comment type="caution">
    <text evidence="4">The sequence shown here is derived from an EMBL/GenBank/DDBJ whole genome shotgun (WGS) entry which is preliminary data.</text>
</comment>
<dbReference type="InterPro" id="IPR036680">
    <property type="entry name" value="SPOR-like_sf"/>
</dbReference>
<dbReference type="Pfam" id="PF05036">
    <property type="entry name" value="SPOR"/>
    <property type="match status" value="1"/>
</dbReference>
<protein>
    <submittedName>
        <fullName evidence="4">SPOR domain-containing protein</fullName>
    </submittedName>
</protein>
<feature type="transmembrane region" description="Helical" evidence="2">
    <location>
        <begin position="173"/>
        <end position="194"/>
    </location>
</feature>
<dbReference type="SUPFAM" id="SSF110997">
    <property type="entry name" value="Sporulation related repeat"/>
    <property type="match status" value="1"/>
</dbReference>
<dbReference type="GO" id="GO:0042834">
    <property type="term" value="F:peptidoglycan binding"/>
    <property type="evidence" value="ECO:0007669"/>
    <property type="project" value="InterPro"/>
</dbReference>
<proteinExistence type="predicted"/>
<feature type="region of interest" description="Disordered" evidence="1">
    <location>
        <begin position="232"/>
        <end position="293"/>
    </location>
</feature>
<dbReference type="PROSITE" id="PS51724">
    <property type="entry name" value="SPOR"/>
    <property type="match status" value="1"/>
</dbReference>
<feature type="compositionally biased region" description="Basic and acidic residues" evidence="1">
    <location>
        <begin position="232"/>
        <end position="241"/>
    </location>
</feature>
<gene>
    <name evidence="4" type="ORF">H9791_02265</name>
</gene>
<dbReference type="AlphaFoldDB" id="A0A9E2KFF4"/>
<evidence type="ECO:0000313" key="5">
    <source>
        <dbReference type="Proteomes" id="UP000824236"/>
    </source>
</evidence>
<sequence length="373" mass="40324">MNDLARHIEALLVENDCVIVPGLGGFIIHYAPAVWVEKDNVFLPPTRMTGFNARLKVNDGLLVQSYMAAHHTHFAKAAKLVDKDVDELWSVLHAEGKATLGTIGQLHLSIHNTLEFIPGETPLCAPAYFGLGSFEISKLKKLEAPVPRLVPADSPKLKEVTLPRIHWRDKASFLSNAVAVVAILVLCFALSIPVENTEVVKGNYAQLLPTDAFCQMKQQSLAITPLAVKKEATSAKPKAESKAPITKKPAPQEAEKPTTKKPVAPKASPKATPAPKAVAKTVRATPPAPAAAQATASPRIYHIIVASVGTKQDAESMARSLQNKGFACAKAIIGDGKMRVCIDSYASEAEACQALNRLRENETYKNAWILKRK</sequence>
<evidence type="ECO:0000256" key="2">
    <source>
        <dbReference type="SAM" id="Phobius"/>
    </source>
</evidence>
<keyword evidence="2" id="KW-0812">Transmembrane</keyword>
<keyword evidence="2" id="KW-0472">Membrane</keyword>
<dbReference type="InterPro" id="IPR040495">
    <property type="entry name" value="HU-CCDC81_bac_1"/>
</dbReference>
<feature type="compositionally biased region" description="Low complexity" evidence="1">
    <location>
        <begin position="260"/>
        <end position="293"/>
    </location>
</feature>
<feature type="domain" description="SPOR" evidence="3">
    <location>
        <begin position="295"/>
        <end position="372"/>
    </location>
</feature>
<accession>A0A9E2KFF4</accession>
<reference evidence="4" key="2">
    <citation type="submission" date="2021-04" db="EMBL/GenBank/DDBJ databases">
        <authorList>
            <person name="Gilroy R."/>
        </authorList>
    </citation>
    <scope>NUCLEOTIDE SEQUENCE</scope>
    <source>
        <strain evidence="4">B3-3758</strain>
    </source>
</reference>
<dbReference type="Gene3D" id="3.30.70.1070">
    <property type="entry name" value="Sporulation related repeat"/>
    <property type="match status" value="1"/>
</dbReference>
<reference evidence="4" key="1">
    <citation type="journal article" date="2021" name="PeerJ">
        <title>Extensive microbial diversity within the chicken gut microbiome revealed by metagenomics and culture.</title>
        <authorList>
            <person name="Gilroy R."/>
            <person name="Ravi A."/>
            <person name="Getino M."/>
            <person name="Pursley I."/>
            <person name="Horton D.L."/>
            <person name="Alikhan N.F."/>
            <person name="Baker D."/>
            <person name="Gharbi K."/>
            <person name="Hall N."/>
            <person name="Watson M."/>
            <person name="Adriaenssens E.M."/>
            <person name="Foster-Nyarko E."/>
            <person name="Jarju S."/>
            <person name="Secka A."/>
            <person name="Antonio M."/>
            <person name="Oren A."/>
            <person name="Chaudhuri R.R."/>
            <person name="La Ragione R."/>
            <person name="Hildebrand F."/>
            <person name="Pallen M.J."/>
        </authorList>
    </citation>
    <scope>NUCLEOTIDE SEQUENCE</scope>
    <source>
        <strain evidence="4">B3-3758</strain>
    </source>
</reference>
<dbReference type="InterPro" id="IPR007730">
    <property type="entry name" value="SPOR-like_dom"/>
</dbReference>
<organism evidence="4 5">
    <name type="scientific">Candidatus Bacteroides intestinipullorum</name>
    <dbReference type="NCBI Taxonomy" id="2838471"/>
    <lineage>
        <taxon>Bacteria</taxon>
        <taxon>Pseudomonadati</taxon>
        <taxon>Bacteroidota</taxon>
        <taxon>Bacteroidia</taxon>
        <taxon>Bacteroidales</taxon>
        <taxon>Bacteroidaceae</taxon>
        <taxon>Bacteroides</taxon>
    </lineage>
</organism>